<dbReference type="EMBL" id="DTLI01000160">
    <property type="protein sequence ID" value="HHS52551.1"/>
    <property type="molecule type" value="Genomic_DNA"/>
</dbReference>
<comment type="caution">
    <text evidence="1">The sequence shown here is derived from an EMBL/GenBank/DDBJ whole genome shotgun (WGS) entry which is preliminary data.</text>
</comment>
<evidence type="ECO:0000313" key="1">
    <source>
        <dbReference type="EMBL" id="HHS52551.1"/>
    </source>
</evidence>
<proteinExistence type="predicted"/>
<sequence>MNIILLLSILSVSGGQIDDFLHDIAPHLSYLVSGSEILPDSKPINTKGLSPFESPKIRLRRIKTRGDEGEPLIFGIEGIYSDYELGYYNYVLRTPAFNGYISWQTRFLSPYLKLGVYWLKQGTGQSALGGLQPLASFGCNLRPKILSFLFFRFGYGTLSAIEYLPSDPYYNYHFKNFHTLNISLIGFKKIQAFTPFITLGLLPSYISGNYRNDAKGIEERFSNLILGWHLGLGFKIFFVKFNAELVNNRLSASTAFNL</sequence>
<dbReference type="AlphaFoldDB" id="A0A7C6A9I3"/>
<protein>
    <submittedName>
        <fullName evidence="1">Uncharacterized protein</fullName>
    </submittedName>
</protein>
<reference evidence="1" key="1">
    <citation type="journal article" date="2020" name="mSystems">
        <title>Genome- and Community-Level Interaction Insights into Carbon Utilization and Element Cycling Functions of Hydrothermarchaeota in Hydrothermal Sediment.</title>
        <authorList>
            <person name="Zhou Z."/>
            <person name="Liu Y."/>
            <person name="Xu W."/>
            <person name="Pan J."/>
            <person name="Luo Z.H."/>
            <person name="Li M."/>
        </authorList>
    </citation>
    <scope>NUCLEOTIDE SEQUENCE [LARGE SCALE GENOMIC DNA]</scope>
    <source>
        <strain evidence="1">SpSt-876</strain>
    </source>
</reference>
<accession>A0A7C6A9I3</accession>
<name>A0A7C6A9I3_UNCW3</name>
<organism evidence="1">
    <name type="scientific">candidate division WOR-3 bacterium</name>
    <dbReference type="NCBI Taxonomy" id="2052148"/>
    <lineage>
        <taxon>Bacteria</taxon>
        <taxon>Bacteria division WOR-3</taxon>
    </lineage>
</organism>
<gene>
    <name evidence="1" type="ORF">ENW73_06775</name>
</gene>